<dbReference type="EMBL" id="CP095362">
    <property type="protein sequence ID" value="XAG64365.1"/>
    <property type="molecule type" value="Genomic_DNA"/>
</dbReference>
<organism evidence="1">
    <name type="scientific">bacterium 19GA11TI05</name>
    <dbReference type="NCBI Taxonomy" id="2920688"/>
    <lineage>
        <taxon>Bacteria</taxon>
    </lineage>
</organism>
<protein>
    <submittedName>
        <fullName evidence="1">Uncharacterized protein</fullName>
    </submittedName>
</protein>
<sequence length="55" mass="6609">MLKHQHYKDRPVKLTFPDGSHGYIHTDRRCDVYYDLPPQVKIEARNEPQQKDESK</sequence>
<evidence type="ECO:0000313" key="1">
    <source>
        <dbReference type="EMBL" id="XAG64365.1"/>
    </source>
</evidence>
<reference evidence="1" key="1">
    <citation type="submission" date="2022-03" db="EMBL/GenBank/DDBJ databases">
        <title>Sea Food Isolates.</title>
        <authorList>
            <person name="Li c."/>
        </authorList>
    </citation>
    <scope>NUCLEOTIDE SEQUENCE</scope>
    <source>
        <strain evidence="1">19GA11TI05</strain>
    </source>
</reference>
<accession>A0AAU6TT87</accession>
<proteinExistence type="predicted"/>
<gene>
    <name evidence="1" type="ORF">MRM81_12800</name>
</gene>
<dbReference type="AlphaFoldDB" id="A0AAU6TT87"/>
<name>A0AAU6TT87_UNCXX</name>